<keyword evidence="1" id="KW-1133">Transmembrane helix</keyword>
<gene>
    <name evidence="2" type="ORF">A1Q2_08497</name>
</gene>
<keyword evidence="3" id="KW-1185">Reference proteome</keyword>
<feature type="transmembrane region" description="Helical" evidence="1">
    <location>
        <begin position="6"/>
        <end position="24"/>
    </location>
</feature>
<evidence type="ECO:0000313" key="2">
    <source>
        <dbReference type="EMBL" id="EKC97215.1"/>
    </source>
</evidence>
<protein>
    <submittedName>
        <fullName evidence="2">Uncharacterized protein</fullName>
    </submittedName>
</protein>
<accession>K1V955</accession>
<proteinExistence type="predicted"/>
<reference evidence="2 3" key="1">
    <citation type="journal article" date="2012" name="Eukaryot. Cell">
        <title>Genome sequence of the Trichosporon asahii environmental strain CBS 8904.</title>
        <authorList>
            <person name="Yang R.Y."/>
            <person name="Li H.T."/>
            <person name="Zhu H."/>
            <person name="Zhou G.P."/>
            <person name="Wang M."/>
            <person name="Wang L."/>
        </authorList>
    </citation>
    <scope>NUCLEOTIDE SEQUENCE [LARGE SCALE GENOMIC DNA]</scope>
    <source>
        <strain evidence="2 3">CBS 8904</strain>
    </source>
</reference>
<sequence length="63" mass="6533">MILEVAAAMTVFTFGPTLLGVHFARGIKIGKLGKLGGIKNGAMMAALSPRSEPDCARDVCDSP</sequence>
<dbReference type="AlphaFoldDB" id="K1V955"/>
<evidence type="ECO:0000313" key="3">
    <source>
        <dbReference type="Proteomes" id="UP000006757"/>
    </source>
</evidence>
<evidence type="ECO:0000256" key="1">
    <source>
        <dbReference type="SAM" id="Phobius"/>
    </source>
</evidence>
<dbReference type="InParanoid" id="K1V955"/>
<name>K1V955_TRIAC</name>
<keyword evidence="1" id="KW-0812">Transmembrane</keyword>
<dbReference type="HOGENOM" id="CLU_2887432_0_0_1"/>
<dbReference type="Proteomes" id="UP000006757">
    <property type="component" value="Unassembled WGS sequence"/>
</dbReference>
<comment type="caution">
    <text evidence="2">The sequence shown here is derived from an EMBL/GenBank/DDBJ whole genome shotgun (WGS) entry which is preliminary data.</text>
</comment>
<organism evidence="2 3">
    <name type="scientific">Trichosporon asahii var. asahii (strain CBS 8904)</name>
    <name type="common">Yeast</name>
    <dbReference type="NCBI Taxonomy" id="1220162"/>
    <lineage>
        <taxon>Eukaryota</taxon>
        <taxon>Fungi</taxon>
        <taxon>Dikarya</taxon>
        <taxon>Basidiomycota</taxon>
        <taxon>Agaricomycotina</taxon>
        <taxon>Tremellomycetes</taxon>
        <taxon>Trichosporonales</taxon>
        <taxon>Trichosporonaceae</taxon>
        <taxon>Trichosporon</taxon>
    </lineage>
</organism>
<keyword evidence="1" id="KW-0472">Membrane</keyword>
<dbReference type="EMBL" id="AMBO01000419">
    <property type="protein sequence ID" value="EKC97215.1"/>
    <property type="molecule type" value="Genomic_DNA"/>
</dbReference>